<evidence type="ECO:0000313" key="3">
    <source>
        <dbReference type="EMBL" id="HIU39966.1"/>
    </source>
</evidence>
<dbReference type="EMBL" id="DVMT01000015">
    <property type="protein sequence ID" value="HIU39966.1"/>
    <property type="molecule type" value="Genomic_DNA"/>
</dbReference>
<dbReference type="PANTHER" id="PTHR30345:SF0">
    <property type="entry name" value="DNA DAMAGE-REPAIR_TOLERATION PROTEIN DRT102"/>
    <property type="match status" value="1"/>
</dbReference>
<keyword evidence="3" id="KW-0413">Isomerase</keyword>
<reference evidence="3" key="2">
    <citation type="journal article" date="2021" name="PeerJ">
        <title>Extensive microbial diversity within the chicken gut microbiome revealed by metagenomics and culture.</title>
        <authorList>
            <person name="Gilroy R."/>
            <person name="Ravi A."/>
            <person name="Getino M."/>
            <person name="Pursley I."/>
            <person name="Horton D.L."/>
            <person name="Alikhan N.F."/>
            <person name="Baker D."/>
            <person name="Gharbi K."/>
            <person name="Hall N."/>
            <person name="Watson M."/>
            <person name="Adriaenssens E.M."/>
            <person name="Foster-Nyarko E."/>
            <person name="Jarju S."/>
            <person name="Secka A."/>
            <person name="Antonio M."/>
            <person name="Oren A."/>
            <person name="Chaudhuri R.R."/>
            <person name="La Ragione R."/>
            <person name="Hildebrand F."/>
            <person name="Pallen M.J."/>
        </authorList>
    </citation>
    <scope>NUCLEOTIDE SEQUENCE</scope>
    <source>
        <strain evidence="3">CHK193-30670</strain>
    </source>
</reference>
<organism evidence="3 4">
    <name type="scientific">Candidatus Aphodocola excrementigallinarum</name>
    <dbReference type="NCBI Taxonomy" id="2840670"/>
    <lineage>
        <taxon>Bacteria</taxon>
        <taxon>Bacillati</taxon>
        <taxon>Bacillota</taxon>
        <taxon>Bacilli</taxon>
        <taxon>Candidatus Aphodocola</taxon>
    </lineage>
</organism>
<gene>
    <name evidence="3" type="ORF">IAB68_01510</name>
</gene>
<feature type="active site" description="Proton donor" evidence="2">
    <location>
        <position position="96"/>
    </location>
</feature>
<dbReference type="Proteomes" id="UP000824074">
    <property type="component" value="Unassembled WGS sequence"/>
</dbReference>
<dbReference type="GO" id="GO:0016861">
    <property type="term" value="F:intramolecular oxidoreductase activity, interconverting aldoses and ketoses"/>
    <property type="evidence" value="ECO:0007669"/>
    <property type="project" value="UniProtKB-ARBA"/>
</dbReference>
<dbReference type="SUPFAM" id="SSF89623">
    <property type="entry name" value="Ribose/Galactose isomerase RpiB/AlsB"/>
    <property type="match status" value="1"/>
</dbReference>
<protein>
    <submittedName>
        <fullName evidence="3">RpiB/LacA/LacB family sugar-phosphate isomerase</fullName>
    </submittedName>
</protein>
<reference evidence="3" key="1">
    <citation type="submission" date="2020-10" db="EMBL/GenBank/DDBJ databases">
        <authorList>
            <person name="Gilroy R."/>
        </authorList>
    </citation>
    <scope>NUCLEOTIDE SEQUENCE</scope>
    <source>
        <strain evidence="3">CHK193-30670</strain>
    </source>
</reference>
<evidence type="ECO:0000256" key="1">
    <source>
        <dbReference type="ARBA" id="ARBA00008754"/>
    </source>
</evidence>
<name>A0A9D1INQ0_9FIRM</name>
<dbReference type="PIRSF" id="PIRSF005384">
    <property type="entry name" value="RpiB_LacA_B"/>
    <property type="match status" value="1"/>
</dbReference>
<dbReference type="InterPro" id="IPR036569">
    <property type="entry name" value="RpiB_LacA_LacB_sf"/>
</dbReference>
<dbReference type="NCBIfam" id="NF004051">
    <property type="entry name" value="PRK05571.1"/>
    <property type="match status" value="1"/>
</dbReference>
<evidence type="ECO:0000313" key="4">
    <source>
        <dbReference type="Proteomes" id="UP000824074"/>
    </source>
</evidence>
<dbReference type="InterPro" id="IPR003500">
    <property type="entry name" value="RpiB_LacA_LacB"/>
</dbReference>
<comment type="caution">
    <text evidence="3">The sequence shown here is derived from an EMBL/GenBank/DDBJ whole genome shotgun (WGS) entry which is preliminary data.</text>
</comment>
<dbReference type="Gene3D" id="3.40.1400.10">
    <property type="entry name" value="Sugar-phosphate isomerase, RpiB/LacA/LacB"/>
    <property type="match status" value="1"/>
</dbReference>
<dbReference type="PANTHER" id="PTHR30345">
    <property type="entry name" value="RIBOSE-5-PHOSPHATE ISOMERASE B"/>
    <property type="match status" value="1"/>
</dbReference>
<accession>A0A9D1INQ0</accession>
<sequence length="148" mass="16643">MKIGIANDHRAYDVKEKLKNLLDDYDITDFGCFSSESVDFPKYAFPLAEAVKKGEVDLGIAICGTGIGFSIACNKVKGIRCAKVNSVEEAKLAKQHNNANVLAFGANYFDEKQIKEMFDAFVNSTFNTDPKYKIRNDEISKYEEDNEY</sequence>
<dbReference type="GO" id="GO:0005975">
    <property type="term" value="P:carbohydrate metabolic process"/>
    <property type="evidence" value="ECO:0007669"/>
    <property type="project" value="InterPro"/>
</dbReference>
<dbReference type="AlphaFoldDB" id="A0A9D1INQ0"/>
<feature type="active site" description="Proton acceptor" evidence="2">
    <location>
        <position position="63"/>
    </location>
</feature>
<dbReference type="Pfam" id="PF02502">
    <property type="entry name" value="LacAB_rpiB"/>
    <property type="match status" value="1"/>
</dbReference>
<comment type="similarity">
    <text evidence="1">Belongs to the LacAB/RpiB family.</text>
</comment>
<proteinExistence type="inferred from homology"/>
<evidence type="ECO:0000256" key="2">
    <source>
        <dbReference type="PIRSR" id="PIRSR005384-1"/>
    </source>
</evidence>
<dbReference type="NCBIfam" id="TIGR00689">
    <property type="entry name" value="rpiB_lacA_lacB"/>
    <property type="match status" value="1"/>
</dbReference>